<dbReference type="OrthoDB" id="10259236at2759"/>
<keyword evidence="3" id="KW-1185">Reference proteome</keyword>
<dbReference type="Gene3D" id="3.90.79.10">
    <property type="entry name" value="Nucleoside Triphosphate Pyrophosphohydrolase"/>
    <property type="match status" value="1"/>
</dbReference>
<evidence type="ECO:0000313" key="2">
    <source>
        <dbReference type="EMBL" id="KAE8136383.1"/>
    </source>
</evidence>
<sequence length="101" mass="11334">MHTRAPPIDEQGHIPDKPRYYPNLTEPFMVTMRQLGGDGVNDVKINWWYIAHLDEGVVAGSAGKAEGFTPKFFPLKEAVEKLSFDNDRTVLQKAIALVEAH</sequence>
<feature type="region of interest" description="Disordered" evidence="1">
    <location>
        <begin position="1"/>
        <end position="20"/>
    </location>
</feature>
<evidence type="ECO:0008006" key="4">
    <source>
        <dbReference type="Google" id="ProtNLM"/>
    </source>
</evidence>
<dbReference type="RefSeq" id="XP_031912446.1">
    <property type="nucleotide sequence ID" value="XM_032060201.1"/>
</dbReference>
<name>A0A5N6SSL0_ASPPS</name>
<gene>
    <name evidence="2" type="ORF">BDV38DRAFT_284130</name>
</gene>
<proteinExistence type="predicted"/>
<evidence type="ECO:0000256" key="1">
    <source>
        <dbReference type="SAM" id="MobiDB-lite"/>
    </source>
</evidence>
<dbReference type="AlphaFoldDB" id="A0A5N6SSL0"/>
<dbReference type="GeneID" id="43644411"/>
<dbReference type="EMBL" id="ML743585">
    <property type="protein sequence ID" value="KAE8136383.1"/>
    <property type="molecule type" value="Genomic_DNA"/>
</dbReference>
<feature type="compositionally biased region" description="Basic and acidic residues" evidence="1">
    <location>
        <begin position="10"/>
        <end position="19"/>
    </location>
</feature>
<reference evidence="2 3" key="1">
    <citation type="submission" date="2019-04" db="EMBL/GenBank/DDBJ databases">
        <title>Friends and foes A comparative genomics study of 23 Aspergillus species from section Flavi.</title>
        <authorList>
            <consortium name="DOE Joint Genome Institute"/>
            <person name="Kjaerbolling I."/>
            <person name="Vesth T."/>
            <person name="Frisvad J.C."/>
            <person name="Nybo J.L."/>
            <person name="Theobald S."/>
            <person name="Kildgaard S."/>
            <person name="Isbrandt T."/>
            <person name="Kuo A."/>
            <person name="Sato A."/>
            <person name="Lyhne E.K."/>
            <person name="Kogle M.E."/>
            <person name="Wiebenga A."/>
            <person name="Kun R.S."/>
            <person name="Lubbers R.J."/>
            <person name="Makela M.R."/>
            <person name="Barry K."/>
            <person name="Chovatia M."/>
            <person name="Clum A."/>
            <person name="Daum C."/>
            <person name="Haridas S."/>
            <person name="He G."/>
            <person name="LaButti K."/>
            <person name="Lipzen A."/>
            <person name="Mondo S."/>
            <person name="Riley R."/>
            <person name="Salamov A."/>
            <person name="Simmons B.A."/>
            <person name="Magnuson J.K."/>
            <person name="Henrissat B."/>
            <person name="Mortensen U.H."/>
            <person name="Larsen T.O."/>
            <person name="Devries R.P."/>
            <person name="Grigoriev I.V."/>
            <person name="Machida M."/>
            <person name="Baker S.E."/>
            <person name="Andersen M.R."/>
        </authorList>
    </citation>
    <scope>NUCLEOTIDE SEQUENCE [LARGE SCALE GENOMIC DNA]</scope>
    <source>
        <strain evidence="2 3">CBS 117625</strain>
    </source>
</reference>
<accession>A0A5N6SSL0</accession>
<protein>
    <recommendedName>
        <fullName evidence="4">Nudix hydrolase domain-containing protein</fullName>
    </recommendedName>
</protein>
<evidence type="ECO:0000313" key="3">
    <source>
        <dbReference type="Proteomes" id="UP000325672"/>
    </source>
</evidence>
<organism evidence="2 3">
    <name type="scientific">Aspergillus pseudotamarii</name>
    <dbReference type="NCBI Taxonomy" id="132259"/>
    <lineage>
        <taxon>Eukaryota</taxon>
        <taxon>Fungi</taxon>
        <taxon>Dikarya</taxon>
        <taxon>Ascomycota</taxon>
        <taxon>Pezizomycotina</taxon>
        <taxon>Eurotiomycetes</taxon>
        <taxon>Eurotiomycetidae</taxon>
        <taxon>Eurotiales</taxon>
        <taxon>Aspergillaceae</taxon>
        <taxon>Aspergillus</taxon>
        <taxon>Aspergillus subgen. Circumdati</taxon>
    </lineage>
</organism>
<dbReference type="Proteomes" id="UP000325672">
    <property type="component" value="Unassembled WGS sequence"/>
</dbReference>